<keyword evidence="2" id="KW-0808">Transferase</keyword>
<dbReference type="Proteomes" id="UP000078543">
    <property type="component" value="Unassembled WGS sequence"/>
</dbReference>
<dbReference type="CDD" id="cd03814">
    <property type="entry name" value="GT4-like"/>
    <property type="match status" value="1"/>
</dbReference>
<name>A0A178N160_9PROT</name>
<feature type="domain" description="Glycosyltransferase subfamily 4-like N-terminal" evidence="1">
    <location>
        <begin position="15"/>
        <end position="163"/>
    </location>
</feature>
<sequence length="341" mass="37487">MRICIVSDAWAPQRNGVVRVLESLAATLTSHGHRIDIIHPGLFVQVPCPSYPEIPLALFPSRKLGRLLHQIAPDAIHIATEGPLGWAARRWCLAGGYPFTTAYHTKFPHYVRARTGVPLSWPYALIRRFHAPSRAVLCPSDSVRRELGEWGFANAVPWAHGVDACRFRPQPKDFVKVARPLFLYVGRVAVEKNLPAFLGLDLPGTKMVVGDGPARAGLMRRFPDIDWRIANGDQELSRYFAAADCFVFPSRTDTFGLVMLEALASGVPVAAFPVPGPQDVLGNAPVGVMKEDLKTAALEALTISPERCRAYAQTFSWDRVATEFLTRLCVIAPLSCNPAAE</sequence>
<evidence type="ECO:0000313" key="3">
    <source>
        <dbReference type="Proteomes" id="UP000078543"/>
    </source>
</evidence>
<evidence type="ECO:0000259" key="1">
    <source>
        <dbReference type="Pfam" id="PF13439"/>
    </source>
</evidence>
<dbReference type="InterPro" id="IPR050194">
    <property type="entry name" value="Glycosyltransferase_grp1"/>
</dbReference>
<dbReference type="AlphaFoldDB" id="A0A178N160"/>
<dbReference type="EMBL" id="LWQU01000054">
    <property type="protein sequence ID" value="OAN60951.1"/>
    <property type="molecule type" value="Genomic_DNA"/>
</dbReference>
<organism evidence="2 3">
    <name type="scientific">Magnetospirillum moscoviense</name>
    <dbReference type="NCBI Taxonomy" id="1437059"/>
    <lineage>
        <taxon>Bacteria</taxon>
        <taxon>Pseudomonadati</taxon>
        <taxon>Pseudomonadota</taxon>
        <taxon>Alphaproteobacteria</taxon>
        <taxon>Rhodospirillales</taxon>
        <taxon>Rhodospirillaceae</taxon>
        <taxon>Magnetospirillum</taxon>
    </lineage>
</organism>
<dbReference type="Pfam" id="PF13692">
    <property type="entry name" value="Glyco_trans_1_4"/>
    <property type="match status" value="1"/>
</dbReference>
<reference evidence="2 3" key="1">
    <citation type="submission" date="2016-04" db="EMBL/GenBank/DDBJ databases">
        <title>Draft genome sequence of freshwater magnetotactic bacteria Magnetospirillum marisnigri SP-1 and Magnetospirillum moscoviense BB-1.</title>
        <authorList>
            <person name="Koziaeva V."/>
            <person name="Dziuba M.V."/>
            <person name="Ivanov T.M."/>
            <person name="Kuznetsov B."/>
            <person name="Grouzdev D.S."/>
        </authorList>
    </citation>
    <scope>NUCLEOTIDE SEQUENCE [LARGE SCALE GENOMIC DNA]</scope>
    <source>
        <strain evidence="2 3">BB-1</strain>
    </source>
</reference>
<gene>
    <name evidence="2" type="ORF">A6A05_07010</name>
</gene>
<dbReference type="STRING" id="1437059.A6A05_07010"/>
<dbReference type="SUPFAM" id="SSF53756">
    <property type="entry name" value="UDP-Glycosyltransferase/glycogen phosphorylase"/>
    <property type="match status" value="1"/>
</dbReference>
<dbReference type="OrthoDB" id="9802525at2"/>
<dbReference type="Gene3D" id="3.40.50.2000">
    <property type="entry name" value="Glycogen Phosphorylase B"/>
    <property type="match status" value="2"/>
</dbReference>
<protein>
    <submittedName>
        <fullName evidence="2">Alpha-mannosyltransferase</fullName>
    </submittedName>
</protein>
<dbReference type="Pfam" id="PF13439">
    <property type="entry name" value="Glyco_transf_4"/>
    <property type="match status" value="1"/>
</dbReference>
<dbReference type="GO" id="GO:0016757">
    <property type="term" value="F:glycosyltransferase activity"/>
    <property type="evidence" value="ECO:0007669"/>
    <property type="project" value="UniProtKB-KW"/>
</dbReference>
<dbReference type="RefSeq" id="WP_068497339.1">
    <property type="nucleotide sequence ID" value="NZ_LWQU01000054.1"/>
</dbReference>
<accession>A0A178N160</accession>
<keyword evidence="2" id="KW-0328">Glycosyltransferase</keyword>
<evidence type="ECO:0000313" key="2">
    <source>
        <dbReference type="EMBL" id="OAN60951.1"/>
    </source>
</evidence>
<dbReference type="InterPro" id="IPR028098">
    <property type="entry name" value="Glyco_trans_4-like_N"/>
</dbReference>
<keyword evidence="3" id="KW-1185">Reference proteome</keyword>
<proteinExistence type="predicted"/>
<dbReference type="PANTHER" id="PTHR45947">
    <property type="entry name" value="SULFOQUINOVOSYL TRANSFERASE SQD2"/>
    <property type="match status" value="1"/>
</dbReference>
<dbReference type="PANTHER" id="PTHR45947:SF3">
    <property type="entry name" value="SULFOQUINOVOSYL TRANSFERASE SQD2"/>
    <property type="match status" value="1"/>
</dbReference>
<comment type="caution">
    <text evidence="2">The sequence shown here is derived from an EMBL/GenBank/DDBJ whole genome shotgun (WGS) entry which is preliminary data.</text>
</comment>